<proteinExistence type="predicted"/>
<dbReference type="AlphaFoldDB" id="A0ABD7GSR4"/>
<gene>
    <name evidence="2" type="ORF">DXF87_18705</name>
</gene>
<protein>
    <recommendedName>
        <fullName evidence="1">CD-NTase-associated protein 12/Pycsar effector protein TIR domain-containing protein</fullName>
    </recommendedName>
</protein>
<evidence type="ECO:0000313" key="3">
    <source>
        <dbReference type="Proteomes" id="UP000255291"/>
    </source>
</evidence>
<feature type="domain" description="CD-NTase-associated protein 12/Pycsar effector protein TIR" evidence="1">
    <location>
        <begin position="5"/>
        <end position="124"/>
    </location>
</feature>
<dbReference type="Proteomes" id="UP000255291">
    <property type="component" value="Unassembled WGS sequence"/>
</dbReference>
<comment type="caution">
    <text evidence="2">The sequence shown here is derived from an EMBL/GenBank/DDBJ whole genome shotgun (WGS) entry which is preliminary data.</text>
</comment>
<name>A0ABD7GSR4_9ENTR</name>
<dbReference type="RefSeq" id="WP_032653091.1">
    <property type="nucleotide sequence ID" value="NZ_CP095170.1"/>
</dbReference>
<evidence type="ECO:0000313" key="2">
    <source>
        <dbReference type="EMBL" id="RDT58240.1"/>
    </source>
</evidence>
<organism evidence="2 3">
    <name type="scientific">Enterobacter roggenkampii</name>
    <dbReference type="NCBI Taxonomy" id="1812935"/>
    <lineage>
        <taxon>Bacteria</taxon>
        <taxon>Pseudomonadati</taxon>
        <taxon>Pseudomonadota</taxon>
        <taxon>Gammaproteobacteria</taxon>
        <taxon>Enterobacterales</taxon>
        <taxon>Enterobacteriaceae</taxon>
        <taxon>Enterobacter</taxon>
        <taxon>Enterobacter cloacae complex</taxon>
    </lineage>
</organism>
<sequence>MVKPKVFIASSSESLAVTRAISTNFEHDYEVTPWNSGNFTLSSTTINDLITRSATTDFAVFVFQPDDLIESRGKHEHVVRDNVLFELGLFIGAIGIKRCFIVKPRGVELKLPSDLLGITSAEYDANRSDANVDAALVPACHSMDKAMKTQGGLNRISLNANERAIVNPYNYEINEATIKVLAVCLETHTKYPEGMSTHSITYALKGMDESLVNFQLIKLERMSLIERTLQVDNNNGDEYYSYTITDTGIDKLLEHEELLSKRAPKAKTNTAPLDFSDDIPF</sequence>
<dbReference type="SUPFAM" id="SSF46785">
    <property type="entry name" value="Winged helix' DNA-binding domain"/>
    <property type="match status" value="1"/>
</dbReference>
<dbReference type="InterPro" id="IPR019302">
    <property type="entry name" value="CAP12/PCTIR_TIR_dom"/>
</dbReference>
<accession>A0ABD7GSR4</accession>
<dbReference type="EMBL" id="QRBW01000044">
    <property type="protein sequence ID" value="RDT58240.1"/>
    <property type="molecule type" value="Genomic_DNA"/>
</dbReference>
<evidence type="ECO:0000259" key="1">
    <source>
        <dbReference type="Pfam" id="PF10137"/>
    </source>
</evidence>
<dbReference type="Pfam" id="PF10137">
    <property type="entry name" value="CAP12-PCTIR_TIR"/>
    <property type="match status" value="1"/>
</dbReference>
<reference evidence="2 3" key="1">
    <citation type="submission" date="2018-07" db="EMBL/GenBank/DDBJ databases">
        <title>The use of a cohorting ward and systematic surveillance cultures for the control of a Klebsiella pneumoniae carbapenemase (KPC)-producing Enterobacteriaceae outbreak.</title>
        <authorList>
            <person name="Doi Y."/>
        </authorList>
    </citation>
    <scope>NUCLEOTIDE SEQUENCE [LARGE SCALE GENOMIC DNA]</scope>
    <source>
        <strain evidence="2 3">1-RC-17-04017</strain>
    </source>
</reference>
<dbReference type="InterPro" id="IPR036390">
    <property type="entry name" value="WH_DNA-bd_sf"/>
</dbReference>